<dbReference type="InterPro" id="IPR036866">
    <property type="entry name" value="RibonucZ/Hydroxyglut_hydro"/>
</dbReference>
<dbReference type="EMBL" id="ATAX01000006">
    <property type="protein sequence ID" value="EWM55048.1"/>
    <property type="molecule type" value="Genomic_DNA"/>
</dbReference>
<dbReference type="Gene3D" id="3.30.2130.10">
    <property type="entry name" value="VC0802-like"/>
    <property type="match status" value="1"/>
</dbReference>
<keyword evidence="3" id="KW-1185">Reference proteome</keyword>
<comment type="caution">
    <text evidence="2">The sequence shown here is derived from an EMBL/GenBank/DDBJ whole genome shotgun (WGS) entry which is preliminary data.</text>
</comment>
<dbReference type="SUPFAM" id="SSF55021">
    <property type="entry name" value="ACT-like"/>
    <property type="match status" value="2"/>
</dbReference>
<feature type="domain" description="ACT" evidence="1">
    <location>
        <begin position="79"/>
        <end position="153"/>
    </location>
</feature>
<dbReference type="SMART" id="SM00849">
    <property type="entry name" value="Lactamase_B"/>
    <property type="match status" value="1"/>
</dbReference>
<dbReference type="Proteomes" id="UP000019365">
    <property type="component" value="Unassembled WGS sequence"/>
</dbReference>
<accession>W7UMK1</accession>
<dbReference type="OrthoDB" id="9762152at2"/>
<dbReference type="eggNOG" id="COG0491">
    <property type="taxonomic scope" value="Bacteria"/>
</dbReference>
<organism evidence="2 3">
    <name type="scientific">Ruminococcus flavefaciens 007c</name>
    <dbReference type="NCBI Taxonomy" id="1341157"/>
    <lineage>
        <taxon>Bacteria</taxon>
        <taxon>Bacillati</taxon>
        <taxon>Bacillota</taxon>
        <taxon>Clostridia</taxon>
        <taxon>Eubacteriales</taxon>
        <taxon>Oscillospiraceae</taxon>
        <taxon>Ruminococcus</taxon>
    </lineage>
</organism>
<evidence type="ECO:0000313" key="2">
    <source>
        <dbReference type="EMBL" id="EWM55048.1"/>
    </source>
</evidence>
<evidence type="ECO:0000259" key="1">
    <source>
        <dbReference type="PROSITE" id="PS51671"/>
    </source>
</evidence>
<sequence>MNKTFVTKMPNHIGAFLKASKCFASLGINITRVSYNKAVDSHMLFIDAEGTPQQIAKASKELTDIGYLQCDEDNRSVMLLEFRLKDEPGSVTSILELISAHNFNISYISSQENGTEYQLFKMGLIVDNSDKINDFIEEAKKLCSVRVIEYNHAEKIYDNSFFYSTFVNELSAAMEISSKSKNELIVNTNLAMQILDDTGVSPYRTFDSISRFAELLATSRGRNFSPRITHHNITDNTVITLIEPPCGSNTAIIKSCDEYLFIDTGYACYKEEMLSVFRNMIPEFDSIKKKCFITHADVDHCGLLPIFDTVYASAKTAECLRLESNNEDGFREMNPLHKPYVRICKVLTSYTAVSAEKLSVVGDEKEISQLIEQTGFFDFGELHFELFEGKGGHLAGESILIDYDHHLAFTGDIFVNMKEMTAQQAQYNRYAPILMTSVDTDKELCTAERTALFQRLGIGKWQIFGGHGGMKSYTIAPTEI</sequence>
<dbReference type="eggNOG" id="COG2061">
    <property type="taxonomic scope" value="Bacteria"/>
</dbReference>
<dbReference type="PATRIC" id="fig|1341157.4.peg.156"/>
<dbReference type="PROSITE" id="PS51671">
    <property type="entry name" value="ACT"/>
    <property type="match status" value="1"/>
</dbReference>
<dbReference type="InterPro" id="IPR002912">
    <property type="entry name" value="ACT_dom"/>
</dbReference>
<name>W7UMK1_RUMFL</name>
<dbReference type="CDD" id="cd02116">
    <property type="entry name" value="ACT"/>
    <property type="match status" value="1"/>
</dbReference>
<dbReference type="SUPFAM" id="SSF56281">
    <property type="entry name" value="Metallo-hydrolase/oxidoreductase"/>
    <property type="match status" value="1"/>
</dbReference>
<protein>
    <recommendedName>
        <fullName evidence="1">ACT domain-containing protein</fullName>
    </recommendedName>
</protein>
<dbReference type="AlphaFoldDB" id="W7UMK1"/>
<dbReference type="InterPro" id="IPR001279">
    <property type="entry name" value="Metallo-B-lactamas"/>
</dbReference>
<dbReference type="InterPro" id="IPR045865">
    <property type="entry name" value="ACT-like_dom_sf"/>
</dbReference>
<gene>
    <name evidence="2" type="ORF">RF007C_05090</name>
</gene>
<evidence type="ECO:0000313" key="3">
    <source>
        <dbReference type="Proteomes" id="UP000019365"/>
    </source>
</evidence>
<dbReference type="Gene3D" id="3.60.15.10">
    <property type="entry name" value="Ribonuclease Z/Hydroxyacylglutathione hydrolase-like"/>
    <property type="match status" value="1"/>
</dbReference>
<reference evidence="2 3" key="1">
    <citation type="journal article" date="2014" name="PLoS ONE">
        <title>Rumen cellulosomics: divergent fiber-degrading strategies revealed by comparative genome-wide analysis of six ruminococcal strains.</title>
        <authorList>
            <person name="Dassa B."/>
            <person name="Borovok I."/>
            <person name="Ruimy-Israeli V."/>
            <person name="Lamed R."/>
            <person name="Flint H.J."/>
            <person name="Duncan S.H."/>
            <person name="Henrissat B."/>
            <person name="Coutinho P."/>
            <person name="Morrison M."/>
            <person name="Mosoni P."/>
            <person name="Yeoman C.J."/>
            <person name="White B.A."/>
            <person name="Bayer E.A."/>
        </authorList>
    </citation>
    <scope>NUCLEOTIDE SEQUENCE [LARGE SCALE GENOMIC DNA]</scope>
    <source>
        <strain evidence="2 3">007c</strain>
    </source>
</reference>
<proteinExistence type="predicted"/>